<evidence type="ECO:0000313" key="1">
    <source>
        <dbReference type="EMBL" id="PIQ69018.1"/>
    </source>
</evidence>
<evidence type="ECO:0008006" key="3">
    <source>
        <dbReference type="Google" id="ProtNLM"/>
    </source>
</evidence>
<dbReference type="SUPFAM" id="SSF55729">
    <property type="entry name" value="Acyl-CoA N-acyltransferases (Nat)"/>
    <property type="match status" value="1"/>
</dbReference>
<dbReference type="InterPro" id="IPR016181">
    <property type="entry name" value="Acyl_CoA_acyltransferase"/>
</dbReference>
<dbReference type="EMBL" id="PCVG01000014">
    <property type="protein sequence ID" value="PIQ69018.1"/>
    <property type="molecule type" value="Genomic_DNA"/>
</dbReference>
<comment type="caution">
    <text evidence="1">The sequence shown here is derived from an EMBL/GenBank/DDBJ whole genome shotgun (WGS) entry which is preliminary data.</text>
</comment>
<dbReference type="Proteomes" id="UP000229342">
    <property type="component" value="Unassembled WGS sequence"/>
</dbReference>
<dbReference type="PANTHER" id="PTHR36174">
    <property type="entry name" value="LIPID II:GLYCINE GLYCYLTRANSFERASE"/>
    <property type="match status" value="1"/>
</dbReference>
<accession>A0A2H0KCM8</accession>
<dbReference type="AlphaFoldDB" id="A0A2H0KCM8"/>
<proteinExistence type="predicted"/>
<reference evidence="1 2" key="1">
    <citation type="submission" date="2017-09" db="EMBL/GenBank/DDBJ databases">
        <title>Depth-based differentiation of microbial function through sediment-hosted aquifers and enrichment of novel symbionts in the deep terrestrial subsurface.</title>
        <authorList>
            <person name="Probst A.J."/>
            <person name="Ladd B."/>
            <person name="Jarett J.K."/>
            <person name="Geller-Mcgrath D.E."/>
            <person name="Sieber C.M."/>
            <person name="Emerson J.B."/>
            <person name="Anantharaman K."/>
            <person name="Thomas B.C."/>
            <person name="Malmstrom R."/>
            <person name="Stieglmeier M."/>
            <person name="Klingl A."/>
            <person name="Woyke T."/>
            <person name="Ryan C.M."/>
            <person name="Banfield J.F."/>
        </authorList>
    </citation>
    <scope>NUCLEOTIDE SEQUENCE [LARGE SCALE GENOMIC DNA]</scope>
    <source>
        <strain evidence="1">CG11_big_fil_rev_8_21_14_0_20_46_11</strain>
    </source>
</reference>
<protein>
    <recommendedName>
        <fullName evidence="3">BioF2-like acetyltransferase domain-containing protein</fullName>
    </recommendedName>
</protein>
<dbReference type="InterPro" id="IPR050644">
    <property type="entry name" value="PG_Glycine_Bridge_Synth"/>
</dbReference>
<name>A0A2H0KCM8_9BACT</name>
<dbReference type="Gene3D" id="3.40.630.30">
    <property type="match status" value="1"/>
</dbReference>
<gene>
    <name evidence="1" type="ORF">COV91_00830</name>
</gene>
<organism evidence="1 2">
    <name type="scientific">Candidatus Taylorbacteria bacterium CG11_big_fil_rev_8_21_14_0_20_46_11</name>
    <dbReference type="NCBI Taxonomy" id="1975025"/>
    <lineage>
        <taxon>Bacteria</taxon>
        <taxon>Candidatus Tayloriibacteriota</taxon>
    </lineage>
</organism>
<evidence type="ECO:0000313" key="2">
    <source>
        <dbReference type="Proteomes" id="UP000229342"/>
    </source>
</evidence>
<dbReference type="PANTHER" id="PTHR36174:SF1">
    <property type="entry name" value="LIPID II:GLYCINE GLYCYLTRANSFERASE"/>
    <property type="match status" value="1"/>
</dbReference>
<sequence length="356" mass="41644">MEIINLVPEKYKEWDEFCRQSDDAWFWHTSDGLEYMLNYRPALEPNSLSFMVRENSRIVAVIPLIVEKYDGLAEFSFGGDYNFIPALANDLPPKQKEKVLKFIFEKIDTLAKENGICRSKFRFPILNKSFIETGNQKSNFLPKFDYLDASLSTQVIDLNKPITELRREVRHGHDSDIDKAGRVFKSETFNKTNINPDNFGEYVKMHRKAAGRITRPKATFDIMYKTIKEGESFLVAAKRDGVFVGFAYFLGYKNNVYYGSGCNDPELENLPVSHFVQWSAIEWMNLMKYRFYEIGWHRYSINLFDQPTAKEAHISRFVRGFGGVTVPLFRGEKYYDKDYFSKVFAKRLADYWELIS</sequence>